<dbReference type="OrthoDB" id="176968at2157"/>
<reference evidence="2 3" key="1">
    <citation type="submission" date="2017-02" db="EMBL/GenBank/DDBJ databases">
        <title>Natronthermophilus aegyptiacus gen. nov.,sp. nov., an aerobic, extremely halophilic alkalithermophilic archaeon isolated from the athalassohaline Wadi An Natrun, Egypt.</title>
        <authorList>
            <person name="Zhao B."/>
        </authorList>
    </citation>
    <scope>NUCLEOTIDE SEQUENCE [LARGE SCALE GENOMIC DNA]</scope>
    <source>
        <strain evidence="2 3">CGMCC 1.3597</strain>
    </source>
</reference>
<comment type="caution">
    <text evidence="2">The sequence shown here is derived from an EMBL/GenBank/DDBJ whole genome shotgun (WGS) entry which is preliminary data.</text>
</comment>
<keyword evidence="1" id="KW-1133">Transmembrane helix</keyword>
<dbReference type="EMBL" id="MWPH01000002">
    <property type="protein sequence ID" value="OVE84173.1"/>
    <property type="molecule type" value="Genomic_DNA"/>
</dbReference>
<protein>
    <submittedName>
        <fullName evidence="2">Uncharacterized protein</fullName>
    </submittedName>
</protein>
<organism evidence="2 3">
    <name type="scientific">Natronolimnobius baerhuensis</name>
    <dbReference type="NCBI Taxonomy" id="253108"/>
    <lineage>
        <taxon>Archaea</taxon>
        <taxon>Methanobacteriati</taxon>
        <taxon>Methanobacteriota</taxon>
        <taxon>Stenosarchaea group</taxon>
        <taxon>Halobacteria</taxon>
        <taxon>Halobacteriales</taxon>
        <taxon>Natrialbaceae</taxon>
        <taxon>Natronolimnobius</taxon>
    </lineage>
</organism>
<keyword evidence="1" id="KW-0812">Transmembrane</keyword>
<proteinExistence type="predicted"/>
<dbReference type="AlphaFoldDB" id="A0A202E7D2"/>
<feature type="transmembrane region" description="Helical" evidence="1">
    <location>
        <begin position="68"/>
        <end position="84"/>
    </location>
</feature>
<gene>
    <name evidence="2" type="ORF">B2G88_07055</name>
</gene>
<name>A0A202E7D2_9EURY</name>
<keyword evidence="1" id="KW-0472">Membrane</keyword>
<accession>A0A202E7D2</accession>
<evidence type="ECO:0000313" key="2">
    <source>
        <dbReference type="EMBL" id="OVE84173.1"/>
    </source>
</evidence>
<dbReference type="Proteomes" id="UP000196084">
    <property type="component" value="Unassembled WGS sequence"/>
</dbReference>
<evidence type="ECO:0000313" key="3">
    <source>
        <dbReference type="Proteomes" id="UP000196084"/>
    </source>
</evidence>
<dbReference type="RefSeq" id="WP_087714395.1">
    <property type="nucleotide sequence ID" value="NZ_MWPH01000002.1"/>
</dbReference>
<feature type="transmembrane region" description="Helical" evidence="1">
    <location>
        <begin position="6"/>
        <end position="27"/>
    </location>
</feature>
<sequence length="105" mass="11334">MPTIFAGFVSIAIILAGVLCWYEYTLYTADEKARAPGLLSVYLGITALMFVAGIGGLALTIMTTGWEWLLLGVIGILAAASSVIQSRLHDRMGLDQSPFLERVLK</sequence>
<feature type="transmembrane region" description="Helical" evidence="1">
    <location>
        <begin position="39"/>
        <end position="62"/>
    </location>
</feature>
<keyword evidence="3" id="KW-1185">Reference proteome</keyword>
<evidence type="ECO:0000256" key="1">
    <source>
        <dbReference type="SAM" id="Phobius"/>
    </source>
</evidence>